<evidence type="ECO:0000256" key="5">
    <source>
        <dbReference type="ARBA" id="ARBA00023242"/>
    </source>
</evidence>
<dbReference type="RefSeq" id="XP_013270775.1">
    <property type="nucleotide sequence ID" value="XM_013415321.1"/>
</dbReference>
<comment type="similarity">
    <text evidence="2 6">Belongs to the GINS4/SLD5 family.</text>
</comment>
<comment type="subcellular location">
    <subcellularLocation>
        <location evidence="1 6">Nucleus</location>
    </subcellularLocation>
</comment>
<dbReference type="GO" id="GO:0006261">
    <property type="term" value="P:DNA-templated DNA replication"/>
    <property type="evidence" value="ECO:0007669"/>
    <property type="project" value="InterPro"/>
</dbReference>
<dbReference type="GeneID" id="25295263"/>
<dbReference type="GO" id="GO:0000811">
    <property type="term" value="C:GINS complex"/>
    <property type="evidence" value="ECO:0007669"/>
    <property type="project" value="UniProtKB-UniRule"/>
</dbReference>
<keyword evidence="4 6" id="KW-0235">DNA replication</keyword>
<organism evidence="9 10">
    <name type="scientific">Rhinocladiella mackenziei CBS 650.93</name>
    <dbReference type="NCBI Taxonomy" id="1442369"/>
    <lineage>
        <taxon>Eukaryota</taxon>
        <taxon>Fungi</taxon>
        <taxon>Dikarya</taxon>
        <taxon>Ascomycota</taxon>
        <taxon>Pezizomycotina</taxon>
        <taxon>Eurotiomycetes</taxon>
        <taxon>Chaetothyriomycetidae</taxon>
        <taxon>Chaetothyriales</taxon>
        <taxon>Herpotrichiellaceae</taxon>
        <taxon>Rhinocladiella</taxon>
    </lineage>
</organism>
<dbReference type="PANTHER" id="PTHR21206">
    <property type="entry name" value="SLD5 PROTEIN"/>
    <property type="match status" value="1"/>
</dbReference>
<dbReference type="Proteomes" id="UP000053617">
    <property type="component" value="Unassembled WGS sequence"/>
</dbReference>
<evidence type="ECO:0000256" key="3">
    <source>
        <dbReference type="ARBA" id="ARBA00014804"/>
    </source>
</evidence>
<evidence type="ECO:0000256" key="2">
    <source>
        <dbReference type="ARBA" id="ARBA00008187"/>
    </source>
</evidence>
<evidence type="ECO:0000313" key="9">
    <source>
        <dbReference type="EMBL" id="KIX03639.1"/>
    </source>
</evidence>
<proteinExistence type="inferred from homology"/>
<dbReference type="CDD" id="cd11711">
    <property type="entry name" value="GINS_A_Sld5"/>
    <property type="match status" value="1"/>
</dbReference>
<evidence type="ECO:0000256" key="6">
    <source>
        <dbReference type="PIRNR" id="PIRNR007764"/>
    </source>
</evidence>
<feature type="domain" description="DNA replication complex GINS protein SLD5 C-terminal" evidence="8">
    <location>
        <begin position="198"/>
        <end position="266"/>
    </location>
</feature>
<dbReference type="STRING" id="1442369.A0A0D2ICQ3"/>
<dbReference type="Pfam" id="PF05916">
    <property type="entry name" value="Sld5"/>
    <property type="match status" value="1"/>
</dbReference>
<dbReference type="Gene3D" id="1.20.58.1030">
    <property type="match status" value="1"/>
</dbReference>
<keyword evidence="5 6" id="KW-0539">Nucleus</keyword>
<keyword evidence="10" id="KW-1185">Reference proteome</keyword>
<evidence type="ECO:0000313" key="10">
    <source>
        <dbReference type="Proteomes" id="UP000053617"/>
    </source>
</evidence>
<protein>
    <recommendedName>
        <fullName evidence="3 6">DNA replication complex GINS protein SLD5</fullName>
    </recommendedName>
</protein>
<evidence type="ECO:0000259" key="8">
    <source>
        <dbReference type="Pfam" id="PF16922"/>
    </source>
</evidence>
<dbReference type="InterPro" id="IPR008591">
    <property type="entry name" value="GINS_Sld5"/>
</dbReference>
<dbReference type="SUPFAM" id="SSF158573">
    <property type="entry name" value="GINS helical bundle-like"/>
    <property type="match status" value="1"/>
</dbReference>
<dbReference type="AlphaFoldDB" id="A0A0D2ICQ3"/>
<gene>
    <name evidence="9" type="ORF">Z518_07192</name>
</gene>
<dbReference type="EMBL" id="KN847479">
    <property type="protein sequence ID" value="KIX03639.1"/>
    <property type="molecule type" value="Genomic_DNA"/>
</dbReference>
<dbReference type="InterPro" id="IPR038749">
    <property type="entry name" value="Sld5_GINS_A"/>
</dbReference>
<dbReference type="HOGENOM" id="CLU_071893_1_0_1"/>
<sequence length="266" mass="29487">MDQDISDILASVSRPQDRLTSSLSADYDTDACTDHQLLTRAWTSERCAPDLLPYPSELMDRVITRVQQQISRIEDLASGIGDQYSTSATGAGTNGSGTTNANLVLSILQTDLSRTQFLVRSLLRQRLAKLTKHAVFYLSRTLESDIKTRYLSPAEVQFLRAHQALLSELYDASFLTAFPAALRRLDDSSGGVAMVEPPDGGQAVVVRCLSEGIWSNERDLDQSAARNEDVEGEGASVELRMRRGEIWVVRWRDVKPGVERGELELL</sequence>
<name>A0A0D2ICQ3_9EURO</name>
<dbReference type="GO" id="GO:0000727">
    <property type="term" value="P:double-strand break repair via break-induced replication"/>
    <property type="evidence" value="ECO:0007669"/>
    <property type="project" value="TreeGrafter"/>
</dbReference>
<evidence type="ECO:0000256" key="4">
    <source>
        <dbReference type="ARBA" id="ARBA00022705"/>
    </source>
</evidence>
<reference evidence="9 10" key="1">
    <citation type="submission" date="2015-01" db="EMBL/GenBank/DDBJ databases">
        <title>The Genome Sequence of Rhinocladiella mackenzie CBS 650.93.</title>
        <authorList>
            <consortium name="The Broad Institute Genomics Platform"/>
            <person name="Cuomo C."/>
            <person name="de Hoog S."/>
            <person name="Gorbushina A."/>
            <person name="Stielow B."/>
            <person name="Teixiera M."/>
            <person name="Abouelleil A."/>
            <person name="Chapman S.B."/>
            <person name="Priest M."/>
            <person name="Young S.K."/>
            <person name="Wortman J."/>
            <person name="Nusbaum C."/>
            <person name="Birren B."/>
        </authorList>
    </citation>
    <scope>NUCLEOTIDE SEQUENCE [LARGE SCALE GENOMIC DNA]</scope>
    <source>
        <strain evidence="9 10">CBS 650.93</strain>
    </source>
</reference>
<dbReference type="Pfam" id="PF16922">
    <property type="entry name" value="SLD5_C"/>
    <property type="match status" value="1"/>
</dbReference>
<evidence type="ECO:0000256" key="1">
    <source>
        <dbReference type="ARBA" id="ARBA00004123"/>
    </source>
</evidence>
<dbReference type="InterPro" id="IPR021151">
    <property type="entry name" value="GINS_A"/>
</dbReference>
<dbReference type="InterPro" id="IPR036224">
    <property type="entry name" value="GINS_bundle-like_dom_sf"/>
</dbReference>
<comment type="function">
    <text evidence="6">The GINS complex plays an essential role in the initiation of DNA replication.</text>
</comment>
<dbReference type="PANTHER" id="PTHR21206:SF0">
    <property type="entry name" value="DNA REPLICATION COMPLEX GINS PROTEIN SLD5"/>
    <property type="match status" value="1"/>
</dbReference>
<dbReference type="PIRSF" id="PIRSF007764">
    <property type="entry name" value="Sld5"/>
    <property type="match status" value="1"/>
</dbReference>
<dbReference type="InterPro" id="IPR031633">
    <property type="entry name" value="SLD5_C"/>
</dbReference>
<evidence type="ECO:0000259" key="7">
    <source>
        <dbReference type="Pfam" id="PF05916"/>
    </source>
</evidence>
<accession>A0A0D2ICQ3</accession>
<feature type="domain" description="GINS subunit" evidence="7">
    <location>
        <begin position="103"/>
        <end position="171"/>
    </location>
</feature>
<dbReference type="OrthoDB" id="338231at2759"/>
<dbReference type="VEuPathDB" id="FungiDB:Z518_07192"/>